<proteinExistence type="predicted"/>
<feature type="transmembrane region" description="Helical" evidence="2">
    <location>
        <begin position="53"/>
        <end position="76"/>
    </location>
</feature>
<evidence type="ECO:0000256" key="2">
    <source>
        <dbReference type="SAM" id="Phobius"/>
    </source>
</evidence>
<keyword evidence="2" id="KW-0812">Transmembrane</keyword>
<feature type="transmembrane region" description="Helical" evidence="2">
    <location>
        <begin position="175"/>
        <end position="199"/>
    </location>
</feature>
<reference evidence="4" key="1">
    <citation type="journal article" date="2017" name="Nat. Ecol. Evol.">
        <title>Genome expansion and lineage-specific genetic innovations in the forest pathogenic fungi Armillaria.</title>
        <authorList>
            <person name="Sipos G."/>
            <person name="Prasanna A.N."/>
            <person name="Walter M.C."/>
            <person name="O'Connor E."/>
            <person name="Balint B."/>
            <person name="Krizsan K."/>
            <person name="Kiss B."/>
            <person name="Hess J."/>
            <person name="Varga T."/>
            <person name="Slot J."/>
            <person name="Riley R."/>
            <person name="Boka B."/>
            <person name="Rigling D."/>
            <person name="Barry K."/>
            <person name="Lee J."/>
            <person name="Mihaltcheva S."/>
            <person name="LaButti K."/>
            <person name="Lipzen A."/>
            <person name="Waldron R."/>
            <person name="Moloney N.M."/>
            <person name="Sperisen C."/>
            <person name="Kredics L."/>
            <person name="Vagvoelgyi C."/>
            <person name="Patrignani A."/>
            <person name="Fitzpatrick D."/>
            <person name="Nagy I."/>
            <person name="Doyle S."/>
            <person name="Anderson J.B."/>
            <person name="Grigoriev I.V."/>
            <person name="Gueldener U."/>
            <person name="Muensterkoetter M."/>
            <person name="Nagy L.G."/>
        </authorList>
    </citation>
    <scope>NUCLEOTIDE SEQUENCE [LARGE SCALE GENOMIC DNA]</scope>
    <source>
        <strain evidence="4">Ar21-2</strain>
    </source>
</reference>
<dbReference type="AlphaFoldDB" id="A0A2H3EDF3"/>
<dbReference type="InParanoid" id="A0A2H3EDF3"/>
<accession>A0A2H3EDF3</accession>
<dbReference type="OMA" id="RVTMARI"/>
<dbReference type="OrthoDB" id="3346544at2759"/>
<keyword evidence="2" id="KW-1133">Transmembrane helix</keyword>
<gene>
    <name evidence="3" type="ORF">ARMGADRAFT_223365</name>
</gene>
<feature type="transmembrane region" description="Helical" evidence="2">
    <location>
        <begin position="96"/>
        <end position="121"/>
    </location>
</feature>
<feature type="region of interest" description="Disordered" evidence="1">
    <location>
        <begin position="239"/>
        <end position="277"/>
    </location>
</feature>
<organism evidence="3 4">
    <name type="scientific">Armillaria gallica</name>
    <name type="common">Bulbous honey fungus</name>
    <name type="synonym">Armillaria bulbosa</name>
    <dbReference type="NCBI Taxonomy" id="47427"/>
    <lineage>
        <taxon>Eukaryota</taxon>
        <taxon>Fungi</taxon>
        <taxon>Dikarya</taxon>
        <taxon>Basidiomycota</taxon>
        <taxon>Agaricomycotina</taxon>
        <taxon>Agaricomycetes</taxon>
        <taxon>Agaricomycetidae</taxon>
        <taxon>Agaricales</taxon>
        <taxon>Marasmiineae</taxon>
        <taxon>Physalacriaceae</taxon>
        <taxon>Armillaria</taxon>
    </lineage>
</organism>
<feature type="transmembrane region" description="Helical" evidence="2">
    <location>
        <begin position="142"/>
        <end position="169"/>
    </location>
</feature>
<keyword evidence="4" id="KW-1185">Reference proteome</keyword>
<evidence type="ECO:0000256" key="1">
    <source>
        <dbReference type="SAM" id="MobiDB-lite"/>
    </source>
</evidence>
<name>A0A2H3EDF3_ARMGA</name>
<evidence type="ECO:0000313" key="4">
    <source>
        <dbReference type="Proteomes" id="UP000217790"/>
    </source>
</evidence>
<protein>
    <submittedName>
        <fullName evidence="3">Uncharacterized protein</fullName>
    </submittedName>
</protein>
<keyword evidence="2" id="KW-0472">Membrane</keyword>
<dbReference type="EMBL" id="KZ293645">
    <property type="protein sequence ID" value="PBL01643.1"/>
    <property type="molecule type" value="Genomic_DNA"/>
</dbReference>
<dbReference type="Proteomes" id="UP000217790">
    <property type="component" value="Unassembled WGS sequence"/>
</dbReference>
<sequence length="277" mass="30843">MYIYRGFISFEGSYLYFLDNTKFTFKNTIYFLETLLADSILIYRCYIVWQNLLAIALPVVFWIGTVVAGAHTIWSIARPIGQKSPDTIFAHQTEQWVISFYSIALATNISATLILATKLWIAHKDAVRYLNSSNTQHTLRSSLYPIIVVILECGAFYSFALITMIAVYLRHSAAAYLVIDLIGQIIPITFSIVLVRAALVRYEKRDERGSSTSLSGFAARALARAKPFSGVSSRGIIPLTFRGTSSSRDGDGDEIQTKNKDQVPGSVENKENQASAV</sequence>
<evidence type="ECO:0000313" key="3">
    <source>
        <dbReference type="EMBL" id="PBL01643.1"/>
    </source>
</evidence>